<dbReference type="EMBL" id="BARS01028955">
    <property type="protein sequence ID" value="GAG00046.1"/>
    <property type="molecule type" value="Genomic_DNA"/>
</dbReference>
<name>X0VHN9_9ZZZZ</name>
<feature type="non-terminal residue" evidence="2">
    <location>
        <position position="264"/>
    </location>
</feature>
<proteinExistence type="predicted"/>
<sequence length="264" mass="28056">DTHNGLMGNREVAQAIRDILNTGATVRLPTSVPRQRDLATATLTRAKLAASKPFGGREGHAVTEGEHRLILETLLSPAGKRAQMPAAASPAGAAVASPARGVSSLHGVVVGRRRQHRIDVELVHGNITDVDARACVLGVFQNVTPTGPAKAFDDLLEGAISELVSRRMFNAGVGEVFILPAGTHLVRAEHVLFAGLGPFDQFNGEVQKLVAANVIRTLIRADIDELSTVLFGGGSGYDSRTVLANLVEGFIQGLVDSDTRYRFR</sequence>
<dbReference type="SUPFAM" id="SSF52949">
    <property type="entry name" value="Macro domain-like"/>
    <property type="match status" value="1"/>
</dbReference>
<protein>
    <recommendedName>
        <fullName evidence="1">Peptidase M17 leucyl aminopeptidase N-terminal domain-containing protein</fullName>
    </recommendedName>
</protein>
<feature type="domain" description="Peptidase M17 leucyl aminopeptidase N-terminal" evidence="1">
    <location>
        <begin position="136"/>
        <end position="254"/>
    </location>
</feature>
<feature type="non-terminal residue" evidence="2">
    <location>
        <position position="1"/>
    </location>
</feature>
<comment type="caution">
    <text evidence="2">The sequence shown here is derived from an EMBL/GenBank/DDBJ whole genome shotgun (WGS) entry which is preliminary data.</text>
</comment>
<dbReference type="GO" id="GO:0006508">
    <property type="term" value="P:proteolysis"/>
    <property type="evidence" value="ECO:0007669"/>
    <property type="project" value="InterPro"/>
</dbReference>
<gene>
    <name evidence="2" type="ORF">S01H1_45322</name>
</gene>
<dbReference type="AlphaFoldDB" id="X0VHN9"/>
<dbReference type="Gene3D" id="3.40.220.10">
    <property type="entry name" value="Leucine Aminopeptidase, subunit E, domain 1"/>
    <property type="match status" value="1"/>
</dbReference>
<dbReference type="InterPro" id="IPR043472">
    <property type="entry name" value="Macro_dom-like"/>
</dbReference>
<evidence type="ECO:0000259" key="1">
    <source>
        <dbReference type="Pfam" id="PF02789"/>
    </source>
</evidence>
<dbReference type="Pfam" id="PF02789">
    <property type="entry name" value="Peptidase_M17_N"/>
    <property type="match status" value="1"/>
</dbReference>
<evidence type="ECO:0000313" key="2">
    <source>
        <dbReference type="EMBL" id="GAG00046.1"/>
    </source>
</evidence>
<organism evidence="2">
    <name type="scientific">marine sediment metagenome</name>
    <dbReference type="NCBI Taxonomy" id="412755"/>
    <lineage>
        <taxon>unclassified sequences</taxon>
        <taxon>metagenomes</taxon>
        <taxon>ecological metagenomes</taxon>
    </lineage>
</organism>
<dbReference type="GO" id="GO:0070006">
    <property type="term" value="F:metalloaminopeptidase activity"/>
    <property type="evidence" value="ECO:0007669"/>
    <property type="project" value="InterPro"/>
</dbReference>
<accession>X0VHN9</accession>
<dbReference type="InterPro" id="IPR008283">
    <property type="entry name" value="Peptidase_M17_N"/>
</dbReference>
<reference evidence="2" key="1">
    <citation type="journal article" date="2014" name="Front. Microbiol.">
        <title>High frequency of phylogenetically diverse reductive dehalogenase-homologous genes in deep subseafloor sedimentary metagenomes.</title>
        <authorList>
            <person name="Kawai M."/>
            <person name="Futagami T."/>
            <person name="Toyoda A."/>
            <person name="Takaki Y."/>
            <person name="Nishi S."/>
            <person name="Hori S."/>
            <person name="Arai W."/>
            <person name="Tsubouchi T."/>
            <person name="Morono Y."/>
            <person name="Uchiyama I."/>
            <person name="Ito T."/>
            <person name="Fujiyama A."/>
            <person name="Inagaki F."/>
            <person name="Takami H."/>
        </authorList>
    </citation>
    <scope>NUCLEOTIDE SEQUENCE</scope>
    <source>
        <strain evidence="2">Expedition CK06-06</strain>
    </source>
</reference>